<gene>
    <name evidence="1" type="ORF">L207DRAFT_539361</name>
</gene>
<protein>
    <submittedName>
        <fullName evidence="1">Uncharacterized protein</fullName>
    </submittedName>
</protein>
<dbReference type="AlphaFoldDB" id="A0A2J6QRI3"/>
<dbReference type="Pfam" id="PF15610">
    <property type="entry name" value="PRTase_3"/>
    <property type="match status" value="1"/>
</dbReference>
<name>A0A2J6QRI3_HYAVF</name>
<evidence type="ECO:0000313" key="2">
    <source>
        <dbReference type="Proteomes" id="UP000235786"/>
    </source>
</evidence>
<proteinExistence type="predicted"/>
<dbReference type="EMBL" id="KZ613982">
    <property type="protein sequence ID" value="PMD28872.1"/>
    <property type="molecule type" value="Genomic_DNA"/>
</dbReference>
<organism evidence="1 2">
    <name type="scientific">Hyaloscypha variabilis (strain UAMH 11265 / GT02V1 / F)</name>
    <name type="common">Meliniomyces variabilis</name>
    <dbReference type="NCBI Taxonomy" id="1149755"/>
    <lineage>
        <taxon>Eukaryota</taxon>
        <taxon>Fungi</taxon>
        <taxon>Dikarya</taxon>
        <taxon>Ascomycota</taxon>
        <taxon>Pezizomycotina</taxon>
        <taxon>Leotiomycetes</taxon>
        <taxon>Helotiales</taxon>
        <taxon>Hyaloscyphaceae</taxon>
        <taxon>Hyaloscypha</taxon>
        <taxon>Hyaloscypha variabilis</taxon>
    </lineage>
</organism>
<accession>A0A2J6QRI3</accession>
<evidence type="ECO:0000313" key="1">
    <source>
        <dbReference type="EMBL" id="PMD28872.1"/>
    </source>
</evidence>
<keyword evidence="2" id="KW-1185">Reference proteome</keyword>
<dbReference type="Proteomes" id="UP000235786">
    <property type="component" value="Unassembled WGS sequence"/>
</dbReference>
<sequence>MQRCFVTYLNRWLASIGAEACQRIQIHRVASHQTDYRKLSAEGRIQMIEGDGFHIDKEMISGKTVLALDDIRITGSHEKRILKMFDELNILNKPSFIYFAELVNPQIDSSIENRVNFWAMKMISNADSLARSGNLIVNTRFIKHVLSFDNEAFSLFLEGQEESFVCSLLDMAICNGYHQIETHQGNLNICEEL</sequence>
<dbReference type="InterPro" id="IPR028944">
    <property type="entry name" value="PRTase_ComF-like"/>
</dbReference>
<dbReference type="OrthoDB" id="9986683at2759"/>
<reference evidence="1 2" key="1">
    <citation type="submission" date="2016-04" db="EMBL/GenBank/DDBJ databases">
        <title>A degradative enzymes factory behind the ericoid mycorrhizal symbiosis.</title>
        <authorList>
            <consortium name="DOE Joint Genome Institute"/>
            <person name="Martino E."/>
            <person name="Morin E."/>
            <person name="Grelet G."/>
            <person name="Kuo A."/>
            <person name="Kohler A."/>
            <person name="Daghino S."/>
            <person name="Barry K."/>
            <person name="Choi C."/>
            <person name="Cichocki N."/>
            <person name="Clum A."/>
            <person name="Copeland A."/>
            <person name="Hainaut M."/>
            <person name="Haridas S."/>
            <person name="Labutti K."/>
            <person name="Lindquist E."/>
            <person name="Lipzen A."/>
            <person name="Khouja H.-R."/>
            <person name="Murat C."/>
            <person name="Ohm R."/>
            <person name="Olson A."/>
            <person name="Spatafora J."/>
            <person name="Veneault-Fourrey C."/>
            <person name="Henrissat B."/>
            <person name="Grigoriev I."/>
            <person name="Martin F."/>
            <person name="Perotto S."/>
        </authorList>
    </citation>
    <scope>NUCLEOTIDE SEQUENCE [LARGE SCALE GENOMIC DNA]</scope>
    <source>
        <strain evidence="1 2">F</strain>
    </source>
</reference>